<evidence type="ECO:0000313" key="4">
    <source>
        <dbReference type="Proteomes" id="UP000183126"/>
    </source>
</evidence>
<proteinExistence type="predicted"/>
<reference evidence="2 4" key="2">
    <citation type="submission" date="2016-10" db="EMBL/GenBank/DDBJ databases">
        <authorList>
            <person name="Varghese N."/>
            <person name="Submissions S."/>
        </authorList>
    </citation>
    <scope>NUCLEOTIDE SEQUENCE [LARGE SCALE GENOMIC DNA]</scope>
    <source>
        <strain evidence="2 4">BS3111</strain>
    </source>
</reference>
<sequence>MTPPVSAAYTPPANTSLMPSGQTLVVQPLTDAAKEALATASPAAVYHPSPSGPAGTTAKPPEVFDTWIGRSQSREFPRLVEIASGALSTLKASFKVFESTLAVTAPDLAAKEYGFTVEADGSLKVRDTASQLSRTDTRRLTELLNQSLALKTAAVAYRNAAIDTVDADSVQAGLGFYSLTNENFARTIDLAPLLRQFDPSDLKRIEDRLFITQLSYRGERATAETEDAMYERRAAQRFSVQV</sequence>
<evidence type="ECO:0000313" key="2">
    <source>
        <dbReference type="EMBL" id="SDS84723.1"/>
    </source>
</evidence>
<gene>
    <name evidence="2" type="ORF">SAMN04490205_3842</name>
    <name evidence="1" type="ORF">TU79_23830</name>
</gene>
<reference evidence="1 3" key="1">
    <citation type="submission" date="2015-02" db="EMBL/GenBank/DDBJ databases">
        <title>Two Pseudomonas sp. nov. isolated from raw milk.</title>
        <authorList>
            <person name="Wenning M."/>
            <person name="von Neubeck M."/>
            <person name="Huptas C."/>
            <person name="Scherer S."/>
        </authorList>
    </citation>
    <scope>NUCLEOTIDE SEQUENCE [LARGE SCALE GENOMIC DNA]</scope>
    <source>
        <strain evidence="1 3">DSM 14937</strain>
    </source>
</reference>
<dbReference type="Proteomes" id="UP000052019">
    <property type="component" value="Unassembled WGS sequence"/>
</dbReference>
<keyword evidence="4" id="KW-1185">Reference proteome</keyword>
<dbReference type="EMBL" id="JYLK01000024">
    <property type="protein sequence ID" value="KRP56463.1"/>
    <property type="molecule type" value="Genomic_DNA"/>
</dbReference>
<dbReference type="Proteomes" id="UP000183126">
    <property type="component" value="Chromosome I"/>
</dbReference>
<dbReference type="AlphaFoldDB" id="A0A0R2Z782"/>
<protein>
    <submittedName>
        <fullName evidence="1">Uncharacterized protein</fullName>
    </submittedName>
</protein>
<evidence type="ECO:0000313" key="1">
    <source>
        <dbReference type="EMBL" id="KRP56463.1"/>
    </source>
</evidence>
<dbReference type="PATRIC" id="fig|200450.4.peg.2447"/>
<dbReference type="RefSeq" id="WP_057010273.1">
    <property type="nucleotide sequence ID" value="NZ_JYLK01000024.1"/>
</dbReference>
<dbReference type="OrthoDB" id="7019486at2"/>
<dbReference type="EMBL" id="LT629760">
    <property type="protein sequence ID" value="SDS84723.1"/>
    <property type="molecule type" value="Genomic_DNA"/>
</dbReference>
<evidence type="ECO:0000313" key="3">
    <source>
        <dbReference type="Proteomes" id="UP000052019"/>
    </source>
</evidence>
<accession>A0A0R2Z782</accession>
<name>A0A0R2Z782_9PSED</name>
<organism evidence="1 3">
    <name type="scientific">Pseudomonas trivialis</name>
    <dbReference type="NCBI Taxonomy" id="200450"/>
    <lineage>
        <taxon>Bacteria</taxon>
        <taxon>Pseudomonadati</taxon>
        <taxon>Pseudomonadota</taxon>
        <taxon>Gammaproteobacteria</taxon>
        <taxon>Pseudomonadales</taxon>
        <taxon>Pseudomonadaceae</taxon>
        <taxon>Pseudomonas</taxon>
    </lineage>
</organism>